<proteinExistence type="predicted"/>
<organism evidence="1 2">
    <name type="scientific">Eretmocerus hayati</name>
    <dbReference type="NCBI Taxonomy" id="131215"/>
    <lineage>
        <taxon>Eukaryota</taxon>
        <taxon>Metazoa</taxon>
        <taxon>Ecdysozoa</taxon>
        <taxon>Arthropoda</taxon>
        <taxon>Hexapoda</taxon>
        <taxon>Insecta</taxon>
        <taxon>Pterygota</taxon>
        <taxon>Neoptera</taxon>
        <taxon>Endopterygota</taxon>
        <taxon>Hymenoptera</taxon>
        <taxon>Apocrita</taxon>
        <taxon>Proctotrupomorpha</taxon>
        <taxon>Chalcidoidea</taxon>
        <taxon>Aphelinidae</taxon>
        <taxon>Aphelininae</taxon>
        <taxon>Eretmocerus</taxon>
    </lineage>
</organism>
<reference evidence="1" key="1">
    <citation type="submission" date="2023-04" db="EMBL/GenBank/DDBJ databases">
        <title>A chromosome-level genome assembly of the parasitoid wasp Eretmocerus hayati.</title>
        <authorList>
            <person name="Zhong Y."/>
            <person name="Liu S."/>
            <person name="Liu Y."/>
        </authorList>
    </citation>
    <scope>NUCLEOTIDE SEQUENCE</scope>
    <source>
        <strain evidence="1">ZJU_SS_LIU_2023</strain>
    </source>
</reference>
<name>A0ACC2NP60_9HYME</name>
<dbReference type="Proteomes" id="UP001239111">
    <property type="component" value="Chromosome 3"/>
</dbReference>
<evidence type="ECO:0000313" key="2">
    <source>
        <dbReference type="Proteomes" id="UP001239111"/>
    </source>
</evidence>
<protein>
    <submittedName>
        <fullName evidence="1">Uncharacterized protein</fullName>
    </submittedName>
</protein>
<dbReference type="EMBL" id="CM056743">
    <property type="protein sequence ID" value="KAJ8672109.1"/>
    <property type="molecule type" value="Genomic_DNA"/>
</dbReference>
<comment type="caution">
    <text evidence="1">The sequence shown here is derived from an EMBL/GenBank/DDBJ whole genome shotgun (WGS) entry which is preliminary data.</text>
</comment>
<accession>A0ACC2NP60</accession>
<gene>
    <name evidence="1" type="ORF">QAD02_003368</name>
</gene>
<evidence type="ECO:0000313" key="1">
    <source>
        <dbReference type="EMBL" id="KAJ8672109.1"/>
    </source>
</evidence>
<sequence>MDRRPPDNVTSGPRVPPRLNRGSRVYPYSSRGVYNLRSGHQPVRLRPHTPPTTVGRGAQPEDYIHISGRRGHFEEVGPCDCDACVQNIVVLPRPSSDARRSVQRVAEINLARARAAPDGSVIRVEPARSQLVATPAEPDSTVRESEPPSSNEGAASMPPVIPQEPVIAPEPTASLAEEEVSSDEINMDEVI</sequence>
<keyword evidence="2" id="KW-1185">Reference proteome</keyword>